<evidence type="ECO:0000256" key="6">
    <source>
        <dbReference type="PIRSR" id="PIRSR001227-2"/>
    </source>
</evidence>
<keyword evidence="4" id="KW-0865">Zymogen</keyword>
<dbReference type="Gene3D" id="1.10.439.10">
    <property type="entry name" value="Penicillin Amidohydrolase, domain 1"/>
    <property type="match status" value="1"/>
</dbReference>
<dbReference type="SUPFAM" id="SSF56235">
    <property type="entry name" value="N-terminal nucleophile aminohydrolases (Ntn hydrolases)"/>
    <property type="match status" value="1"/>
</dbReference>
<keyword evidence="6" id="KW-0479">Metal-binding</keyword>
<evidence type="ECO:0000256" key="2">
    <source>
        <dbReference type="ARBA" id="ARBA00022729"/>
    </source>
</evidence>
<dbReference type="Proteomes" id="UP000067626">
    <property type="component" value="Chromosome"/>
</dbReference>
<comment type="cofactor">
    <cofactor evidence="6">
        <name>Ca(2+)</name>
        <dbReference type="ChEBI" id="CHEBI:29108"/>
    </cofactor>
    <text evidence="6">Binds 1 Ca(2+) ion per dimer.</text>
</comment>
<dbReference type="KEGG" id="ccro:CMC5_016410"/>
<gene>
    <name evidence="7" type="ORF">CMC5_016410</name>
</gene>
<protein>
    <recommendedName>
        <fullName evidence="9">Penicillin amidase</fullName>
    </recommendedName>
</protein>
<dbReference type="InterPro" id="IPR043146">
    <property type="entry name" value="Penicillin_amidase_N_B-knob"/>
</dbReference>
<keyword evidence="3" id="KW-0378">Hydrolase</keyword>
<name>A0A0K1E9F1_CHOCO</name>
<evidence type="ECO:0000256" key="3">
    <source>
        <dbReference type="ARBA" id="ARBA00022801"/>
    </source>
</evidence>
<feature type="active site" description="Nucleophile" evidence="5">
    <location>
        <position position="263"/>
    </location>
</feature>
<dbReference type="InterPro" id="IPR043147">
    <property type="entry name" value="Penicillin_amidase_A-knob"/>
</dbReference>
<dbReference type="EMBL" id="CP012159">
    <property type="protein sequence ID" value="AKT37500.1"/>
    <property type="molecule type" value="Genomic_DNA"/>
</dbReference>
<dbReference type="GO" id="GO:0017000">
    <property type="term" value="P:antibiotic biosynthetic process"/>
    <property type="evidence" value="ECO:0007669"/>
    <property type="project" value="InterPro"/>
</dbReference>
<dbReference type="AlphaFoldDB" id="A0A0K1E9F1"/>
<dbReference type="InterPro" id="IPR002692">
    <property type="entry name" value="S45"/>
</dbReference>
<evidence type="ECO:0000256" key="4">
    <source>
        <dbReference type="ARBA" id="ARBA00023145"/>
    </source>
</evidence>
<dbReference type="OrthoDB" id="9760084at2"/>
<accession>A0A0K1E9F1</accession>
<dbReference type="Gene3D" id="1.10.1400.10">
    <property type="match status" value="1"/>
</dbReference>
<dbReference type="RefSeq" id="WP_050429859.1">
    <property type="nucleotide sequence ID" value="NZ_CP012159.1"/>
</dbReference>
<sequence>MLPSLRPRLHSRLHTGIAAALVAALGGCGSEDPPVDEPGPVYPEAAVEIAVDEMGISHVYAQSDTDALFGAGYAMARDRLFHMELFRRRALGTSAELFGEPAVKGDVGARAFGFGRLGEADYARSKADRPDDAKLVEAWVAGVNRRIEEIESGAAPRPYGLRATELDFVPARWTPAHTLAIGKVLSFGMSSTLEYELLATLVTRLAPNAVTDLSFMLPSKDVYIMGDMKPTSGSIPSPVLPPRLDVPAGTSFDFKPLFGPFASNNWAVDGAHTANGKPLLAGDPHQTLTSPSRFWPVHISSAAGGGAFDVIGFSFVGIPGVQLGHNAHIGWTTTTNFADVSDIWEVKLDPTCDAEQVSIGGEMRAVQSRKETIVIKGDAGNTTREVTIRSVPGVGVFLPDEILPAPRGFIADGCLLFGWTGFEPTLELSSYLSMDRAKNLDEFQAAVDVLEVGAANFIAAHPEGITYHVSARVPDRGDPSSRPMPWRVVSADDPENLWSRGDLPPSKMPRWRAPARGYLATANNDPFGFTADGTVENDPYYYGTFYANGFRASRIESMIQAQLAGNGKMTVEVMKEIQLDVQWELADVTLPVLEDALAQIGTDPAFAAYEGNADLPKLGEQLRSWDGRLARDQAGAVVFNALSWFAAKRAFSNDKAYPSLLFNAVQEFKPSVFMGALYNLLEGRFPSSPATERDPRLLLLDALVDTSAWITQRFGSLDASYTWGDVHVAVFPTEYGGELEVTPFGVEGGDDTVNVSPAPFFQGEQVREHFGAIQGSLYRMVLGFGDDNVPEAVVNFARGSREDPESPHFSDQDANWVAGDYAKLLFKRDEVLANAAEQQTLDPVKR</sequence>
<feature type="binding site" evidence="6">
    <location>
        <position position="342"/>
    </location>
    <ligand>
        <name>Ca(2+)</name>
        <dbReference type="ChEBI" id="CHEBI:29108"/>
    </ligand>
</feature>
<comment type="similarity">
    <text evidence="1">Belongs to the peptidase S45 family.</text>
</comment>
<dbReference type="GO" id="GO:0046872">
    <property type="term" value="F:metal ion binding"/>
    <property type="evidence" value="ECO:0007669"/>
    <property type="project" value="UniProtKB-KW"/>
</dbReference>
<dbReference type="PANTHER" id="PTHR34218:SF3">
    <property type="entry name" value="ACYL-HOMOSERINE LACTONE ACYLASE PVDQ"/>
    <property type="match status" value="1"/>
</dbReference>
<evidence type="ECO:0000256" key="1">
    <source>
        <dbReference type="ARBA" id="ARBA00006586"/>
    </source>
</evidence>
<dbReference type="Gene3D" id="3.60.20.10">
    <property type="entry name" value="Glutamine Phosphoribosylpyrophosphate, subunit 1, domain 1"/>
    <property type="match status" value="1"/>
</dbReference>
<dbReference type="PROSITE" id="PS51257">
    <property type="entry name" value="PROKAR_LIPOPROTEIN"/>
    <property type="match status" value="1"/>
</dbReference>
<feature type="binding site" evidence="6">
    <location>
        <position position="196"/>
    </location>
    <ligand>
        <name>Ca(2+)</name>
        <dbReference type="ChEBI" id="CHEBI:29108"/>
    </ligand>
</feature>
<keyword evidence="6" id="KW-0106">Calcium</keyword>
<organism evidence="7 8">
    <name type="scientific">Chondromyces crocatus</name>
    <dbReference type="NCBI Taxonomy" id="52"/>
    <lineage>
        <taxon>Bacteria</taxon>
        <taxon>Pseudomonadati</taxon>
        <taxon>Myxococcota</taxon>
        <taxon>Polyangia</taxon>
        <taxon>Polyangiales</taxon>
        <taxon>Polyangiaceae</taxon>
        <taxon>Chondromyces</taxon>
    </lineage>
</organism>
<dbReference type="PIRSF" id="PIRSF001227">
    <property type="entry name" value="Pen_acylase"/>
    <property type="match status" value="1"/>
</dbReference>
<evidence type="ECO:0000256" key="5">
    <source>
        <dbReference type="PIRSR" id="PIRSR001227-1"/>
    </source>
</evidence>
<dbReference type="InterPro" id="IPR014395">
    <property type="entry name" value="Pen/GL7ACA/AHL_acylase"/>
</dbReference>
<dbReference type="Pfam" id="PF01804">
    <property type="entry name" value="Penicil_amidase"/>
    <property type="match status" value="1"/>
</dbReference>
<dbReference type="STRING" id="52.CMC5_016410"/>
<feature type="binding site" evidence="6">
    <location>
        <position position="339"/>
    </location>
    <ligand>
        <name>Ca(2+)</name>
        <dbReference type="ChEBI" id="CHEBI:29108"/>
    </ligand>
</feature>
<dbReference type="InterPro" id="IPR023343">
    <property type="entry name" value="Penicillin_amidase_dom1"/>
</dbReference>
<dbReference type="InterPro" id="IPR029055">
    <property type="entry name" value="Ntn_hydrolases_N"/>
</dbReference>
<evidence type="ECO:0000313" key="7">
    <source>
        <dbReference type="EMBL" id="AKT37500.1"/>
    </source>
</evidence>
<keyword evidence="2" id="KW-0732">Signal</keyword>
<evidence type="ECO:0000313" key="8">
    <source>
        <dbReference type="Proteomes" id="UP000067626"/>
    </source>
</evidence>
<evidence type="ECO:0008006" key="9">
    <source>
        <dbReference type="Google" id="ProtNLM"/>
    </source>
</evidence>
<dbReference type="PANTHER" id="PTHR34218">
    <property type="entry name" value="PEPTIDASE S45 PENICILLIN AMIDASE"/>
    <property type="match status" value="1"/>
</dbReference>
<reference evidence="7 8" key="1">
    <citation type="submission" date="2015-07" db="EMBL/GenBank/DDBJ databases">
        <title>Genome analysis of myxobacterium Chondromyces crocatus Cm c5 reveals a high potential for natural compound synthesis and the genetic basis for the loss of fruiting body formation.</title>
        <authorList>
            <person name="Zaburannyi N."/>
            <person name="Bunk B."/>
            <person name="Maier J."/>
            <person name="Overmann J."/>
            <person name="Mueller R."/>
        </authorList>
    </citation>
    <scope>NUCLEOTIDE SEQUENCE [LARGE SCALE GENOMIC DNA]</scope>
    <source>
        <strain evidence="7 8">Cm c5</strain>
    </source>
</reference>
<keyword evidence="8" id="KW-1185">Reference proteome</keyword>
<dbReference type="GO" id="GO:0016811">
    <property type="term" value="F:hydrolase activity, acting on carbon-nitrogen (but not peptide) bonds, in linear amides"/>
    <property type="evidence" value="ECO:0007669"/>
    <property type="project" value="InterPro"/>
</dbReference>
<proteinExistence type="inferred from homology"/>
<dbReference type="Gene3D" id="2.30.120.10">
    <property type="match status" value="1"/>
</dbReference>